<dbReference type="Gene3D" id="3.20.20.70">
    <property type="entry name" value="Aldolase class I"/>
    <property type="match status" value="1"/>
</dbReference>
<comment type="caution">
    <text evidence="11">The sequence shown here is derived from an EMBL/GenBank/DDBJ whole genome shotgun (WGS) entry which is preliminary data.</text>
</comment>
<dbReference type="RefSeq" id="WP_009123375.1">
    <property type="nucleotide sequence ID" value="NZ_CABIZW010000005.1"/>
</dbReference>
<dbReference type="InterPro" id="IPR011060">
    <property type="entry name" value="RibuloseP-bd_barrel"/>
</dbReference>
<evidence type="ECO:0000256" key="3">
    <source>
        <dbReference type="ARBA" id="ARBA00012572"/>
    </source>
</evidence>
<comment type="catalytic activity">
    <reaction evidence="1 9">
        <text>N-(5-phospho-beta-D-ribosyl)anthranilate = 1-(2-carboxyphenylamino)-1-deoxy-D-ribulose 5-phosphate</text>
        <dbReference type="Rhea" id="RHEA:21540"/>
        <dbReference type="ChEBI" id="CHEBI:18277"/>
        <dbReference type="ChEBI" id="CHEBI:58613"/>
        <dbReference type="EC" id="5.3.1.24"/>
    </reaction>
</comment>
<dbReference type="GO" id="GO:0004640">
    <property type="term" value="F:phosphoribosylanthranilate isomerase activity"/>
    <property type="evidence" value="ECO:0007669"/>
    <property type="project" value="UniProtKB-UniRule"/>
</dbReference>
<evidence type="ECO:0000256" key="6">
    <source>
        <dbReference type="ARBA" id="ARBA00022822"/>
    </source>
</evidence>
<evidence type="ECO:0000256" key="8">
    <source>
        <dbReference type="ARBA" id="ARBA00023235"/>
    </source>
</evidence>
<dbReference type="GO" id="GO:0000162">
    <property type="term" value="P:L-tryptophan biosynthetic process"/>
    <property type="evidence" value="ECO:0007669"/>
    <property type="project" value="UniProtKB-UniRule"/>
</dbReference>
<dbReference type="Proteomes" id="UP000195386">
    <property type="component" value="Unassembled WGS sequence"/>
</dbReference>
<dbReference type="GeneID" id="61678597"/>
<evidence type="ECO:0000313" key="11">
    <source>
        <dbReference type="EMBL" id="OUN98111.1"/>
    </source>
</evidence>
<dbReference type="PANTHER" id="PTHR42894">
    <property type="entry name" value="N-(5'-PHOSPHORIBOSYL)ANTHRANILATE ISOMERASE"/>
    <property type="match status" value="1"/>
</dbReference>
<keyword evidence="7 9" id="KW-0057">Aromatic amino acid biosynthesis</keyword>
<evidence type="ECO:0000256" key="9">
    <source>
        <dbReference type="HAMAP-Rule" id="MF_00135"/>
    </source>
</evidence>
<dbReference type="EC" id="5.3.1.24" evidence="3 9"/>
<dbReference type="InterPro" id="IPR001240">
    <property type="entry name" value="PRAI_dom"/>
</dbReference>
<dbReference type="Proteomes" id="UP000196587">
    <property type="component" value="Unassembled WGS sequence"/>
</dbReference>
<dbReference type="HAMAP" id="MF_00135">
    <property type="entry name" value="PRAI"/>
    <property type="match status" value="1"/>
</dbReference>
<dbReference type="PANTHER" id="PTHR42894:SF1">
    <property type="entry name" value="N-(5'-PHOSPHORIBOSYL)ANTHRANILATE ISOMERASE"/>
    <property type="match status" value="1"/>
</dbReference>
<keyword evidence="8 9" id="KW-0413">Isomerase</keyword>
<comment type="similarity">
    <text evidence="9">Belongs to the TrpF family.</text>
</comment>
<dbReference type="InterPro" id="IPR044643">
    <property type="entry name" value="TrpF_fam"/>
</dbReference>
<protein>
    <recommendedName>
        <fullName evidence="4 9">N-(5'-phosphoribosyl)anthranilate isomerase</fullName>
        <shortName evidence="9">PRAI</shortName>
        <ecNumber evidence="3 9">5.3.1.24</ecNumber>
    </recommendedName>
</protein>
<dbReference type="Pfam" id="PF00697">
    <property type="entry name" value="PRAI"/>
    <property type="match status" value="1"/>
</dbReference>
<feature type="domain" description="N-(5'phosphoribosyl) anthranilate isomerase (PRAI)" evidence="10">
    <location>
        <begin position="7"/>
        <end position="201"/>
    </location>
</feature>
<gene>
    <name evidence="9" type="primary">trpF</name>
    <name evidence="12" type="ORF">B5F24_13565</name>
    <name evidence="11" type="ORF">B5F97_17150</name>
    <name evidence="13" type="ORF">DWX38_06340</name>
</gene>
<accession>A0A1Y3YL49</accession>
<reference evidence="13 16" key="3">
    <citation type="submission" date="2018-08" db="EMBL/GenBank/DDBJ databases">
        <title>A genome reference for cultivated species of the human gut microbiota.</title>
        <authorList>
            <person name="Zou Y."/>
            <person name="Xue W."/>
            <person name="Luo G."/>
        </authorList>
    </citation>
    <scope>NUCLEOTIDE SEQUENCE [LARGE SCALE GENOMIC DNA]</scope>
    <source>
        <strain evidence="13 16">AF19-1AC</strain>
    </source>
</reference>
<dbReference type="EMBL" id="NFII01000025">
    <property type="protein sequence ID" value="OUN98111.1"/>
    <property type="molecule type" value="Genomic_DNA"/>
</dbReference>
<dbReference type="EMBL" id="QRWP01000003">
    <property type="protein sequence ID" value="RGT34580.1"/>
    <property type="molecule type" value="Genomic_DNA"/>
</dbReference>
<keyword evidence="5 9" id="KW-0028">Amino-acid biosynthesis</keyword>
<comment type="pathway">
    <text evidence="2 9">Amino-acid biosynthesis; L-tryptophan biosynthesis; L-tryptophan from chorismate: step 3/5.</text>
</comment>
<keyword evidence="6 9" id="KW-0822">Tryptophan biosynthesis</keyword>
<evidence type="ECO:0000256" key="5">
    <source>
        <dbReference type="ARBA" id="ARBA00022605"/>
    </source>
</evidence>
<dbReference type="Proteomes" id="UP000285159">
    <property type="component" value="Unassembled WGS sequence"/>
</dbReference>
<evidence type="ECO:0000256" key="2">
    <source>
        <dbReference type="ARBA" id="ARBA00004664"/>
    </source>
</evidence>
<evidence type="ECO:0000313" key="14">
    <source>
        <dbReference type="Proteomes" id="UP000195386"/>
    </source>
</evidence>
<dbReference type="AlphaFoldDB" id="A0A1Y3YL49"/>
<name>A0A1Y3YL49_9BACE</name>
<evidence type="ECO:0000256" key="7">
    <source>
        <dbReference type="ARBA" id="ARBA00023141"/>
    </source>
</evidence>
<proteinExistence type="inferred from homology"/>
<dbReference type="EMBL" id="NFKE01000010">
    <property type="protein sequence ID" value="OUP32906.1"/>
    <property type="molecule type" value="Genomic_DNA"/>
</dbReference>
<reference evidence="11" key="2">
    <citation type="journal article" date="2018" name="BMC Genomics">
        <title>Whole genome sequencing and function prediction of 133 gut anaerobes isolated from chicken caecum in pure cultures.</title>
        <authorList>
            <person name="Medvecky M."/>
            <person name="Cejkova D."/>
            <person name="Polansky O."/>
            <person name="Karasova D."/>
            <person name="Kubasova T."/>
            <person name="Cizek A."/>
            <person name="Rychlik I."/>
        </authorList>
    </citation>
    <scope>NUCLEOTIDE SEQUENCE</scope>
    <source>
        <strain evidence="12">An189</strain>
        <strain evidence="11">An43</strain>
    </source>
</reference>
<dbReference type="UniPathway" id="UPA00035">
    <property type="reaction ID" value="UER00042"/>
</dbReference>
<evidence type="ECO:0000259" key="10">
    <source>
        <dbReference type="Pfam" id="PF00697"/>
    </source>
</evidence>
<evidence type="ECO:0000313" key="13">
    <source>
        <dbReference type="EMBL" id="RGT34580.1"/>
    </source>
</evidence>
<organism evidence="11 14">
    <name type="scientific">Bacteroides clarus</name>
    <dbReference type="NCBI Taxonomy" id="626929"/>
    <lineage>
        <taxon>Bacteria</taxon>
        <taxon>Pseudomonadati</taxon>
        <taxon>Bacteroidota</taxon>
        <taxon>Bacteroidia</taxon>
        <taxon>Bacteroidales</taxon>
        <taxon>Bacteroidaceae</taxon>
        <taxon>Bacteroides</taxon>
    </lineage>
</organism>
<evidence type="ECO:0000256" key="1">
    <source>
        <dbReference type="ARBA" id="ARBA00001164"/>
    </source>
</evidence>
<evidence type="ECO:0000256" key="4">
    <source>
        <dbReference type="ARBA" id="ARBA00022272"/>
    </source>
</evidence>
<reference evidence="14 15" key="1">
    <citation type="submission" date="2017-04" db="EMBL/GenBank/DDBJ databases">
        <title>Function of individual gut microbiota members based on whole genome sequencing of pure cultures obtained from chicken caecum.</title>
        <authorList>
            <person name="Medvecky M."/>
            <person name="Cejkova D."/>
            <person name="Polansky O."/>
            <person name="Karasova D."/>
            <person name="Kubasova T."/>
            <person name="Cizek A."/>
            <person name="Rychlik I."/>
        </authorList>
    </citation>
    <scope>NUCLEOTIDE SEQUENCE [LARGE SCALE GENOMIC DNA]</scope>
    <source>
        <strain evidence="15">An189</strain>
        <strain evidence="14">An43</strain>
    </source>
</reference>
<evidence type="ECO:0000313" key="15">
    <source>
        <dbReference type="Proteomes" id="UP000196587"/>
    </source>
</evidence>
<dbReference type="InterPro" id="IPR013785">
    <property type="entry name" value="Aldolase_TIM"/>
</dbReference>
<dbReference type="SUPFAM" id="SSF51366">
    <property type="entry name" value="Ribulose-phoshate binding barrel"/>
    <property type="match status" value="1"/>
</dbReference>
<dbReference type="CDD" id="cd00405">
    <property type="entry name" value="PRAI"/>
    <property type="match status" value="1"/>
</dbReference>
<evidence type="ECO:0000313" key="12">
    <source>
        <dbReference type="EMBL" id="OUP32906.1"/>
    </source>
</evidence>
<evidence type="ECO:0000313" key="16">
    <source>
        <dbReference type="Proteomes" id="UP000285159"/>
    </source>
</evidence>
<sequence length="211" mass="23747">MASLIIKVCGMTEAENIRNVEQLDVDMIGFIFYPKSPRCLCEMPAYLPVHAKRVGVFVNENKDDILMYTDRFALDYIQLHGNESPEYCRSLCNNGLHLIKAFSIAHPKDLAAVSAYKGLCDYYLFDTKTPQYGGSGNQFDWNLLLRYTGMTPFLLSGGINPYSVKAIREFHHPKLAGIDINSRFETAPGKKDVERIGKFLQEIRGGEPAGK</sequence>